<dbReference type="EMBL" id="JBBHLL010000082">
    <property type="protein sequence ID" value="KAK7819208.1"/>
    <property type="molecule type" value="Genomic_DNA"/>
</dbReference>
<evidence type="ECO:0000313" key="2">
    <source>
        <dbReference type="Proteomes" id="UP001488838"/>
    </source>
</evidence>
<organism evidence="1 2">
    <name type="scientific">Myodes glareolus</name>
    <name type="common">Bank vole</name>
    <name type="synonym">Clethrionomys glareolus</name>
    <dbReference type="NCBI Taxonomy" id="447135"/>
    <lineage>
        <taxon>Eukaryota</taxon>
        <taxon>Metazoa</taxon>
        <taxon>Chordata</taxon>
        <taxon>Craniata</taxon>
        <taxon>Vertebrata</taxon>
        <taxon>Euteleostomi</taxon>
        <taxon>Mammalia</taxon>
        <taxon>Eutheria</taxon>
        <taxon>Euarchontoglires</taxon>
        <taxon>Glires</taxon>
        <taxon>Rodentia</taxon>
        <taxon>Myomorpha</taxon>
        <taxon>Muroidea</taxon>
        <taxon>Cricetidae</taxon>
        <taxon>Arvicolinae</taxon>
        <taxon>Myodes</taxon>
    </lineage>
</organism>
<sequence>MKKTGKTTFSLEKERQTYRMCVIPVQVLGDIVLIDGVSLETVGEAKACAHLRGEERKLFIVRQSIVTMTDNTHYGHTSGMEFFQIIISDLSITCEVKPFL</sequence>
<keyword evidence="2" id="KW-1185">Reference proteome</keyword>
<comment type="caution">
    <text evidence="1">The sequence shown here is derived from an EMBL/GenBank/DDBJ whole genome shotgun (WGS) entry which is preliminary data.</text>
</comment>
<evidence type="ECO:0000313" key="1">
    <source>
        <dbReference type="EMBL" id="KAK7819208.1"/>
    </source>
</evidence>
<name>A0AAW0IY67_MYOGA</name>
<proteinExistence type="predicted"/>
<accession>A0AAW0IY67</accession>
<dbReference type="Proteomes" id="UP001488838">
    <property type="component" value="Unassembled WGS sequence"/>
</dbReference>
<dbReference type="AlphaFoldDB" id="A0AAW0IY67"/>
<gene>
    <name evidence="1" type="ORF">U0070_008336</name>
</gene>
<reference evidence="1 2" key="1">
    <citation type="journal article" date="2023" name="bioRxiv">
        <title>Conserved and derived expression patterns and positive selection on dental genes reveal complex evolutionary context of ever-growing rodent molars.</title>
        <authorList>
            <person name="Calamari Z.T."/>
            <person name="Song A."/>
            <person name="Cohen E."/>
            <person name="Akter M."/>
            <person name="Roy R.D."/>
            <person name="Hallikas O."/>
            <person name="Christensen M.M."/>
            <person name="Li P."/>
            <person name="Marangoni P."/>
            <person name="Jernvall J."/>
            <person name="Klein O.D."/>
        </authorList>
    </citation>
    <scope>NUCLEOTIDE SEQUENCE [LARGE SCALE GENOMIC DNA]</scope>
    <source>
        <strain evidence="1">V071</strain>
    </source>
</reference>
<protein>
    <submittedName>
        <fullName evidence="1">Uncharacterized protein</fullName>
    </submittedName>
</protein>